<reference evidence="3" key="1">
    <citation type="submission" date="2019-10" db="EMBL/GenBank/DDBJ databases">
        <authorList>
            <consortium name="DOE Joint Genome Institute"/>
            <person name="Kuo A."/>
            <person name="Miyauchi S."/>
            <person name="Kiss E."/>
            <person name="Drula E."/>
            <person name="Kohler A."/>
            <person name="Sanchez-Garcia M."/>
            <person name="Andreopoulos B."/>
            <person name="Barry K.W."/>
            <person name="Bonito G."/>
            <person name="Buee M."/>
            <person name="Carver A."/>
            <person name="Chen C."/>
            <person name="Cichocki N."/>
            <person name="Clum A."/>
            <person name="Culley D."/>
            <person name="Crous P.W."/>
            <person name="Fauchery L."/>
            <person name="Girlanda M."/>
            <person name="Hayes R."/>
            <person name="Keri Z."/>
            <person name="LaButti K."/>
            <person name="Lipzen A."/>
            <person name="Lombard V."/>
            <person name="Magnuson J."/>
            <person name="Maillard F."/>
            <person name="Morin E."/>
            <person name="Murat C."/>
            <person name="Nolan M."/>
            <person name="Ohm R."/>
            <person name="Pangilinan J."/>
            <person name="Pereira M."/>
            <person name="Perotto S."/>
            <person name="Peter M."/>
            <person name="Riley R."/>
            <person name="Sitrit Y."/>
            <person name="Stielow B."/>
            <person name="Szollosi G."/>
            <person name="Zifcakova L."/>
            <person name="Stursova M."/>
            <person name="Spatafora J.W."/>
            <person name="Tedersoo L."/>
            <person name="Vaario L.-M."/>
            <person name="Yamada A."/>
            <person name="Yan M."/>
            <person name="Wang P."/>
            <person name="Xu J."/>
            <person name="Bruns T."/>
            <person name="Baldrian P."/>
            <person name="Vilgalys R."/>
            <person name="Henrissat B."/>
            <person name="Grigoriev I.V."/>
            <person name="Hibbett D."/>
            <person name="Nagy L.G."/>
            <person name="Martin F.M."/>
        </authorList>
    </citation>
    <scope>NUCLEOTIDE SEQUENCE</scope>
    <source>
        <strain evidence="3">BED1</strain>
    </source>
</reference>
<keyword evidence="2" id="KW-0812">Transmembrane</keyword>
<comment type="caution">
    <text evidence="3">The sequence shown here is derived from an EMBL/GenBank/DDBJ whole genome shotgun (WGS) entry which is preliminary data.</text>
</comment>
<feature type="compositionally biased region" description="Basic and acidic residues" evidence="1">
    <location>
        <begin position="26"/>
        <end position="36"/>
    </location>
</feature>
<gene>
    <name evidence="3" type="ORF">L210DRAFT_3647800</name>
</gene>
<evidence type="ECO:0000313" key="4">
    <source>
        <dbReference type="Proteomes" id="UP001194468"/>
    </source>
</evidence>
<keyword evidence="2" id="KW-0472">Membrane</keyword>
<dbReference type="Proteomes" id="UP001194468">
    <property type="component" value="Unassembled WGS sequence"/>
</dbReference>
<organism evidence="3 4">
    <name type="scientific">Boletus edulis BED1</name>
    <dbReference type="NCBI Taxonomy" id="1328754"/>
    <lineage>
        <taxon>Eukaryota</taxon>
        <taxon>Fungi</taxon>
        <taxon>Dikarya</taxon>
        <taxon>Basidiomycota</taxon>
        <taxon>Agaricomycotina</taxon>
        <taxon>Agaricomycetes</taxon>
        <taxon>Agaricomycetidae</taxon>
        <taxon>Boletales</taxon>
        <taxon>Boletineae</taxon>
        <taxon>Boletaceae</taxon>
        <taxon>Boletoideae</taxon>
        <taxon>Boletus</taxon>
    </lineage>
</organism>
<evidence type="ECO:0000256" key="1">
    <source>
        <dbReference type="SAM" id="MobiDB-lite"/>
    </source>
</evidence>
<evidence type="ECO:0000313" key="3">
    <source>
        <dbReference type="EMBL" id="KAF8436463.1"/>
    </source>
</evidence>
<reference evidence="3" key="2">
    <citation type="journal article" date="2020" name="Nat. Commun.">
        <title>Large-scale genome sequencing of mycorrhizal fungi provides insights into the early evolution of symbiotic traits.</title>
        <authorList>
            <person name="Miyauchi S."/>
            <person name="Kiss E."/>
            <person name="Kuo A."/>
            <person name="Drula E."/>
            <person name="Kohler A."/>
            <person name="Sanchez-Garcia M."/>
            <person name="Morin E."/>
            <person name="Andreopoulos B."/>
            <person name="Barry K.W."/>
            <person name="Bonito G."/>
            <person name="Buee M."/>
            <person name="Carver A."/>
            <person name="Chen C."/>
            <person name="Cichocki N."/>
            <person name="Clum A."/>
            <person name="Culley D."/>
            <person name="Crous P.W."/>
            <person name="Fauchery L."/>
            <person name="Girlanda M."/>
            <person name="Hayes R.D."/>
            <person name="Keri Z."/>
            <person name="LaButti K."/>
            <person name="Lipzen A."/>
            <person name="Lombard V."/>
            <person name="Magnuson J."/>
            <person name="Maillard F."/>
            <person name="Murat C."/>
            <person name="Nolan M."/>
            <person name="Ohm R.A."/>
            <person name="Pangilinan J."/>
            <person name="Pereira M.F."/>
            <person name="Perotto S."/>
            <person name="Peter M."/>
            <person name="Pfister S."/>
            <person name="Riley R."/>
            <person name="Sitrit Y."/>
            <person name="Stielow J.B."/>
            <person name="Szollosi G."/>
            <person name="Zifcakova L."/>
            <person name="Stursova M."/>
            <person name="Spatafora J.W."/>
            <person name="Tedersoo L."/>
            <person name="Vaario L.M."/>
            <person name="Yamada A."/>
            <person name="Yan M."/>
            <person name="Wang P."/>
            <person name="Xu J."/>
            <person name="Bruns T."/>
            <person name="Baldrian P."/>
            <person name="Vilgalys R."/>
            <person name="Dunand C."/>
            <person name="Henrissat B."/>
            <person name="Grigoriev I.V."/>
            <person name="Hibbett D."/>
            <person name="Nagy L.G."/>
            <person name="Martin F.M."/>
        </authorList>
    </citation>
    <scope>NUCLEOTIDE SEQUENCE</scope>
    <source>
        <strain evidence="3">BED1</strain>
    </source>
</reference>
<accession>A0AAD4BPB4</accession>
<keyword evidence="4" id="KW-1185">Reference proteome</keyword>
<protein>
    <submittedName>
        <fullName evidence="3">Uncharacterized protein</fullName>
    </submittedName>
</protein>
<proteinExistence type="predicted"/>
<dbReference type="AlphaFoldDB" id="A0AAD4BPB4"/>
<evidence type="ECO:0000256" key="2">
    <source>
        <dbReference type="SAM" id="Phobius"/>
    </source>
</evidence>
<feature type="region of interest" description="Disordered" evidence="1">
    <location>
        <begin position="1"/>
        <end position="67"/>
    </location>
</feature>
<feature type="transmembrane region" description="Helical" evidence="2">
    <location>
        <begin position="215"/>
        <end position="238"/>
    </location>
</feature>
<keyword evidence="2" id="KW-1133">Transmembrane helix</keyword>
<feature type="compositionally biased region" description="Polar residues" evidence="1">
    <location>
        <begin position="56"/>
        <end position="67"/>
    </location>
</feature>
<sequence>MATPSSPETHQHPPASESPRAPYPLERTDSDPDTRHTHSPRTPSSTSLDVPLLPDGQQSHTVSPNFVSSPLNPNAVVHSPSGPSSLFMGSRAQSRQNMVFNRIASEESQALTSQPSSLTSNRASMILYRLAGEDEQRVLSPPSMNRQSVLSNSGNSIFTVSYDSKYPSGVYTPPKLVPYPFDPTSFINTPEDDDALHDPSDNTPLETSGIPIRGFVNVGVLVFVISALLCLFIFYPVWHYAVQGNSTVP</sequence>
<dbReference type="EMBL" id="WHUW01000021">
    <property type="protein sequence ID" value="KAF8436463.1"/>
    <property type="molecule type" value="Genomic_DNA"/>
</dbReference>
<name>A0AAD4BPB4_BOLED</name>